<gene>
    <name evidence="1" type="ORF">BU16DRAFT_274063</name>
</gene>
<evidence type="ECO:0000313" key="2">
    <source>
        <dbReference type="Proteomes" id="UP000799750"/>
    </source>
</evidence>
<dbReference type="PROSITE" id="PS51257">
    <property type="entry name" value="PROKAR_LIPOPROTEIN"/>
    <property type="match status" value="1"/>
</dbReference>
<protein>
    <submittedName>
        <fullName evidence="1">Uncharacterized protein</fullName>
    </submittedName>
</protein>
<dbReference type="AlphaFoldDB" id="A0A6A6R4Q2"/>
<accession>A0A6A6R4Q2</accession>
<dbReference type="EMBL" id="MU004184">
    <property type="protein sequence ID" value="KAF2499509.1"/>
    <property type="molecule type" value="Genomic_DNA"/>
</dbReference>
<sequence>MTAQMRVSQQPLCRLAITAVSVQACATDYCTYHRTDIVSTLERYQRLPVPSSAVILDAPYCIRAGPLAPPIRIGLAAVPDATGCCQPFGAWWHTTSG</sequence>
<keyword evidence="2" id="KW-1185">Reference proteome</keyword>
<reference evidence="1" key="1">
    <citation type="journal article" date="2020" name="Stud. Mycol.">
        <title>101 Dothideomycetes genomes: a test case for predicting lifestyles and emergence of pathogens.</title>
        <authorList>
            <person name="Haridas S."/>
            <person name="Albert R."/>
            <person name="Binder M."/>
            <person name="Bloem J."/>
            <person name="Labutti K."/>
            <person name="Salamov A."/>
            <person name="Andreopoulos B."/>
            <person name="Baker S."/>
            <person name="Barry K."/>
            <person name="Bills G."/>
            <person name="Bluhm B."/>
            <person name="Cannon C."/>
            <person name="Castanera R."/>
            <person name="Culley D."/>
            <person name="Daum C."/>
            <person name="Ezra D."/>
            <person name="Gonzalez J."/>
            <person name="Henrissat B."/>
            <person name="Kuo A."/>
            <person name="Liang C."/>
            <person name="Lipzen A."/>
            <person name="Lutzoni F."/>
            <person name="Magnuson J."/>
            <person name="Mondo S."/>
            <person name="Nolan M."/>
            <person name="Ohm R."/>
            <person name="Pangilinan J."/>
            <person name="Park H.-J."/>
            <person name="Ramirez L."/>
            <person name="Alfaro M."/>
            <person name="Sun H."/>
            <person name="Tritt A."/>
            <person name="Yoshinaga Y."/>
            <person name="Zwiers L.-H."/>
            <person name="Turgeon B."/>
            <person name="Goodwin S."/>
            <person name="Spatafora J."/>
            <person name="Crous P."/>
            <person name="Grigoriev I."/>
        </authorList>
    </citation>
    <scope>NUCLEOTIDE SEQUENCE</scope>
    <source>
        <strain evidence="1">CBS 269.34</strain>
    </source>
</reference>
<evidence type="ECO:0000313" key="1">
    <source>
        <dbReference type="EMBL" id="KAF2499509.1"/>
    </source>
</evidence>
<name>A0A6A6R4Q2_9PEZI</name>
<dbReference type="Proteomes" id="UP000799750">
    <property type="component" value="Unassembled WGS sequence"/>
</dbReference>
<organism evidence="1 2">
    <name type="scientific">Lophium mytilinum</name>
    <dbReference type="NCBI Taxonomy" id="390894"/>
    <lineage>
        <taxon>Eukaryota</taxon>
        <taxon>Fungi</taxon>
        <taxon>Dikarya</taxon>
        <taxon>Ascomycota</taxon>
        <taxon>Pezizomycotina</taxon>
        <taxon>Dothideomycetes</taxon>
        <taxon>Pleosporomycetidae</taxon>
        <taxon>Mytilinidiales</taxon>
        <taxon>Mytilinidiaceae</taxon>
        <taxon>Lophium</taxon>
    </lineage>
</organism>
<proteinExistence type="predicted"/>